<dbReference type="PANTHER" id="PTHR10429:SF0">
    <property type="entry name" value="DNA-3-METHYLADENINE GLYCOSYLASE"/>
    <property type="match status" value="1"/>
</dbReference>
<dbReference type="CDD" id="cd00540">
    <property type="entry name" value="AAG"/>
    <property type="match status" value="1"/>
</dbReference>
<keyword evidence="2 5" id="KW-0227">DNA damage</keyword>
<evidence type="ECO:0000256" key="1">
    <source>
        <dbReference type="ARBA" id="ARBA00009232"/>
    </source>
</evidence>
<evidence type="ECO:0000256" key="2">
    <source>
        <dbReference type="ARBA" id="ARBA00022763"/>
    </source>
</evidence>
<evidence type="ECO:0000256" key="5">
    <source>
        <dbReference type="HAMAP-Rule" id="MF_00527"/>
    </source>
</evidence>
<protein>
    <recommendedName>
        <fullName evidence="5">Putative 3-methyladenine DNA glycosylase</fullName>
        <ecNumber evidence="5">3.2.2.-</ecNumber>
    </recommendedName>
</protein>
<dbReference type="InterPro" id="IPR011034">
    <property type="entry name" value="Formyl_transferase-like_C_sf"/>
</dbReference>
<comment type="caution">
    <text evidence="6">The sequence shown here is derived from an EMBL/GenBank/DDBJ whole genome shotgun (WGS) entry which is preliminary data.</text>
</comment>
<evidence type="ECO:0000256" key="3">
    <source>
        <dbReference type="ARBA" id="ARBA00022801"/>
    </source>
</evidence>
<dbReference type="NCBIfam" id="NF002003">
    <property type="entry name" value="PRK00802.1-3"/>
    <property type="match status" value="1"/>
</dbReference>
<keyword evidence="3 5" id="KW-0378">Hydrolase</keyword>
<dbReference type="InterPro" id="IPR003180">
    <property type="entry name" value="MPG"/>
</dbReference>
<evidence type="ECO:0000313" key="7">
    <source>
        <dbReference type="Proteomes" id="UP001501495"/>
    </source>
</evidence>
<dbReference type="Pfam" id="PF02245">
    <property type="entry name" value="Pur_DNA_glyco"/>
    <property type="match status" value="1"/>
</dbReference>
<dbReference type="EC" id="3.2.2.-" evidence="5"/>
<proteinExistence type="inferred from homology"/>
<dbReference type="RefSeq" id="WP_344735165.1">
    <property type="nucleotide sequence ID" value="NZ_BAAAZH010000032.1"/>
</dbReference>
<dbReference type="Proteomes" id="UP001501495">
    <property type="component" value="Unassembled WGS sequence"/>
</dbReference>
<accession>A0ABP7XYF5</accession>
<dbReference type="PANTHER" id="PTHR10429">
    <property type="entry name" value="DNA-3-METHYLADENINE GLYCOSYLASE"/>
    <property type="match status" value="1"/>
</dbReference>
<reference evidence="7" key="1">
    <citation type="journal article" date="2019" name="Int. J. Syst. Evol. Microbiol.">
        <title>The Global Catalogue of Microorganisms (GCM) 10K type strain sequencing project: providing services to taxonomists for standard genome sequencing and annotation.</title>
        <authorList>
            <consortium name="The Broad Institute Genomics Platform"/>
            <consortium name="The Broad Institute Genome Sequencing Center for Infectious Disease"/>
            <person name="Wu L."/>
            <person name="Ma J."/>
        </authorList>
    </citation>
    <scope>NUCLEOTIDE SEQUENCE [LARGE SCALE GENOMIC DNA]</scope>
    <source>
        <strain evidence="7">JCM 16703</strain>
    </source>
</reference>
<gene>
    <name evidence="6" type="ORF">GCM10022215_38860</name>
</gene>
<evidence type="ECO:0000313" key="6">
    <source>
        <dbReference type="EMBL" id="GAA4127914.1"/>
    </source>
</evidence>
<dbReference type="EMBL" id="BAAAZH010000032">
    <property type="protein sequence ID" value="GAA4127914.1"/>
    <property type="molecule type" value="Genomic_DNA"/>
</dbReference>
<dbReference type="HAMAP" id="MF_00527">
    <property type="entry name" value="3MGH"/>
    <property type="match status" value="1"/>
</dbReference>
<keyword evidence="4 5" id="KW-0234">DNA repair</keyword>
<name>A0ABP7XYF5_9ACTN</name>
<evidence type="ECO:0000256" key="4">
    <source>
        <dbReference type="ARBA" id="ARBA00023204"/>
    </source>
</evidence>
<organism evidence="6 7">
    <name type="scientific">Nocardioides fonticola</name>
    <dbReference type="NCBI Taxonomy" id="450363"/>
    <lineage>
        <taxon>Bacteria</taxon>
        <taxon>Bacillati</taxon>
        <taxon>Actinomycetota</taxon>
        <taxon>Actinomycetes</taxon>
        <taxon>Propionibacteriales</taxon>
        <taxon>Nocardioidaceae</taxon>
        <taxon>Nocardioides</taxon>
    </lineage>
</organism>
<keyword evidence="7" id="KW-1185">Reference proteome</keyword>
<sequence length="200" mass="21480">MDLASALSRPAPDVAPDLLGELLHHGGVTLRITEVEAYGGADDPGSHAFRGRTARNGTMFGPAARMYCYFTYGMHVCSNVVTGADGEGCGVLIRAGEIVDGLDLARSRRPGASDRDLARGPARLTRALAITLEHDGTDLAAGEVRLELQPTPTSRVRTGPRVGLRAAPDRPWRFWIEGDPTVSSYRPAAPIGRRRRPDRA</sequence>
<dbReference type="SUPFAM" id="SSF50486">
    <property type="entry name" value="FMT C-terminal domain-like"/>
    <property type="match status" value="1"/>
</dbReference>
<comment type="similarity">
    <text evidence="1 5">Belongs to the DNA glycosylase MPG family.</text>
</comment>
<dbReference type="NCBIfam" id="TIGR00567">
    <property type="entry name" value="3mg"/>
    <property type="match status" value="1"/>
</dbReference>
<dbReference type="InterPro" id="IPR036995">
    <property type="entry name" value="MPG_sf"/>
</dbReference>
<dbReference type="Gene3D" id="3.10.300.10">
    <property type="entry name" value="Methylpurine-DNA glycosylase (MPG)"/>
    <property type="match status" value="1"/>
</dbReference>